<evidence type="ECO:0000313" key="3">
    <source>
        <dbReference type="Proteomes" id="UP001596447"/>
    </source>
</evidence>
<sequence>MSDQSVSARVADRFETADVDHPDPPEAPGEWQGGAAEDTDAGVVGRQWVEPERGLRVSYNLDDLKVTAERVEWDDARDLWRFTGIVAREHYTHCETDEAAMTAALEVIEKFENGEVAE</sequence>
<protein>
    <submittedName>
        <fullName evidence="2">Uncharacterized protein</fullName>
    </submittedName>
</protein>
<dbReference type="EMBL" id="JBHTAR010000011">
    <property type="protein sequence ID" value="MFC7200288.1"/>
    <property type="molecule type" value="Genomic_DNA"/>
</dbReference>
<proteinExistence type="predicted"/>
<name>A0ABD5Z5J6_9EURY</name>
<keyword evidence="3" id="KW-1185">Reference proteome</keyword>
<feature type="region of interest" description="Disordered" evidence="1">
    <location>
        <begin position="1"/>
        <end position="42"/>
    </location>
</feature>
<evidence type="ECO:0000256" key="1">
    <source>
        <dbReference type="SAM" id="MobiDB-lite"/>
    </source>
</evidence>
<reference evidence="2 3" key="1">
    <citation type="journal article" date="2019" name="Int. J. Syst. Evol. Microbiol.">
        <title>The Global Catalogue of Microorganisms (GCM) 10K type strain sequencing project: providing services to taxonomists for standard genome sequencing and annotation.</title>
        <authorList>
            <consortium name="The Broad Institute Genomics Platform"/>
            <consortium name="The Broad Institute Genome Sequencing Center for Infectious Disease"/>
            <person name="Wu L."/>
            <person name="Ma J."/>
        </authorList>
    </citation>
    <scope>NUCLEOTIDE SEQUENCE [LARGE SCALE GENOMIC DNA]</scope>
    <source>
        <strain evidence="2 3">XZGYJ-43</strain>
    </source>
</reference>
<comment type="caution">
    <text evidence="2">The sequence shown here is derived from an EMBL/GenBank/DDBJ whole genome shotgun (WGS) entry which is preliminary data.</text>
</comment>
<organism evidence="2 3">
    <name type="scientific">Halospeciosus flavus</name>
    <dbReference type="NCBI Taxonomy" id="3032283"/>
    <lineage>
        <taxon>Archaea</taxon>
        <taxon>Methanobacteriati</taxon>
        <taxon>Methanobacteriota</taxon>
        <taxon>Stenosarchaea group</taxon>
        <taxon>Halobacteria</taxon>
        <taxon>Halobacteriales</taxon>
        <taxon>Halobacteriaceae</taxon>
        <taxon>Halospeciosus</taxon>
    </lineage>
</organism>
<gene>
    <name evidence="2" type="ORF">ACFQJ9_12845</name>
</gene>
<dbReference type="RefSeq" id="WP_279527073.1">
    <property type="nucleotide sequence ID" value="NZ_CP122312.1"/>
</dbReference>
<feature type="compositionally biased region" description="Basic and acidic residues" evidence="1">
    <location>
        <begin position="10"/>
        <end position="24"/>
    </location>
</feature>
<accession>A0ABD5Z5J6</accession>
<dbReference type="AlphaFoldDB" id="A0ABD5Z5J6"/>
<dbReference type="Proteomes" id="UP001596447">
    <property type="component" value="Unassembled WGS sequence"/>
</dbReference>
<evidence type="ECO:0000313" key="2">
    <source>
        <dbReference type="EMBL" id="MFC7200288.1"/>
    </source>
</evidence>